<comment type="caution">
    <text evidence="2">The sequence shown here is derived from an EMBL/GenBank/DDBJ whole genome shotgun (WGS) entry which is preliminary data.</text>
</comment>
<feature type="domain" description="N-acetyltransferase" evidence="1">
    <location>
        <begin position="159"/>
        <end position="311"/>
    </location>
</feature>
<evidence type="ECO:0000259" key="1">
    <source>
        <dbReference type="PROSITE" id="PS51186"/>
    </source>
</evidence>
<proteinExistence type="predicted"/>
<keyword evidence="3" id="KW-1185">Reference proteome</keyword>
<reference evidence="2 3" key="1">
    <citation type="submission" date="2016-10" db="EMBL/GenBank/DDBJ databases">
        <title>Paenibacillus species isolates.</title>
        <authorList>
            <person name="Beno S.M."/>
        </authorList>
    </citation>
    <scope>NUCLEOTIDE SEQUENCE [LARGE SCALE GENOMIC DNA]</scope>
    <source>
        <strain evidence="2 3">FSL H7-0744</strain>
    </source>
</reference>
<dbReference type="CDD" id="cd04301">
    <property type="entry name" value="NAT_SF"/>
    <property type="match status" value="1"/>
</dbReference>
<dbReference type="EMBL" id="MPTB01000057">
    <property type="protein sequence ID" value="OMD39201.1"/>
    <property type="molecule type" value="Genomic_DNA"/>
</dbReference>
<name>A0ABX3H0G0_PAEBO</name>
<dbReference type="RefSeq" id="WP_076114049.1">
    <property type="nucleotide sequence ID" value="NZ_MPTB01000057.1"/>
</dbReference>
<protein>
    <recommendedName>
        <fullName evidence="1">N-acetyltransferase domain-containing protein</fullName>
    </recommendedName>
</protein>
<dbReference type="Gene3D" id="3.40.630.30">
    <property type="match status" value="1"/>
</dbReference>
<dbReference type="PROSITE" id="PS51186">
    <property type="entry name" value="GNAT"/>
    <property type="match status" value="1"/>
</dbReference>
<dbReference type="InterPro" id="IPR016181">
    <property type="entry name" value="Acyl_CoA_acyltransferase"/>
</dbReference>
<organism evidence="2 3">
    <name type="scientific">Paenibacillus borealis</name>
    <dbReference type="NCBI Taxonomy" id="160799"/>
    <lineage>
        <taxon>Bacteria</taxon>
        <taxon>Bacillati</taxon>
        <taxon>Bacillota</taxon>
        <taxon>Bacilli</taxon>
        <taxon>Bacillales</taxon>
        <taxon>Paenibacillaceae</taxon>
        <taxon>Paenibacillus</taxon>
    </lineage>
</organism>
<evidence type="ECO:0000313" key="2">
    <source>
        <dbReference type="EMBL" id="OMD39201.1"/>
    </source>
</evidence>
<dbReference type="SUPFAM" id="SSF55729">
    <property type="entry name" value="Acyl-CoA N-acyltransferases (Nat)"/>
    <property type="match status" value="1"/>
</dbReference>
<accession>A0ABX3H0G0</accession>
<dbReference type="Pfam" id="PF00583">
    <property type="entry name" value="Acetyltransf_1"/>
    <property type="match status" value="1"/>
</dbReference>
<sequence length="311" mass="35127">MTISFKAYTGIAGFTPEFHRVHEFLIRLNHPKVINEGFLWGRWEWMFSLSLLDLSNLHNIGIWEDDGEIVALATYEQTVGNVWFVVDPGYTFLKEEMLLYSIEKLGKDGNISVLIRDSDSDCQEIAAGLDFKPTQGCERNAVISIEEAFTQYTLPEGYCIVSLADEMDLNKYNRVLWRGFNHEGDAPETPDSLQSRRVELSGPHVNLNLKIAVAAPNDEFVAYCGMWYLPGSDYALVEPVATDPAYRMMGLGKAAVLEGVRRCGQLGAKQAFVGSSQQFYYNIGFRPYSTETWWARSSCHKVNEDTETALE</sequence>
<evidence type="ECO:0000313" key="3">
    <source>
        <dbReference type="Proteomes" id="UP000187412"/>
    </source>
</evidence>
<dbReference type="Proteomes" id="UP000187412">
    <property type="component" value="Unassembled WGS sequence"/>
</dbReference>
<dbReference type="InterPro" id="IPR000182">
    <property type="entry name" value="GNAT_dom"/>
</dbReference>
<gene>
    <name evidence="2" type="ORF">BSK56_29795</name>
</gene>